<dbReference type="OrthoDB" id="1466660at2"/>
<protein>
    <submittedName>
        <fullName evidence="3">Gliding motility-associated protein GldL</fullName>
    </submittedName>
</protein>
<dbReference type="Proteomes" id="UP000293562">
    <property type="component" value="Unassembled WGS sequence"/>
</dbReference>
<keyword evidence="1" id="KW-0812">Transmembrane</keyword>
<dbReference type="EMBL" id="SHKN01000003">
    <property type="protein sequence ID" value="RZT92342.1"/>
    <property type="molecule type" value="Genomic_DNA"/>
</dbReference>
<dbReference type="AlphaFoldDB" id="A0A4Q7VBZ5"/>
<feature type="domain" description="Gliding motility protein GldL-like N-terminal" evidence="2">
    <location>
        <begin position="19"/>
        <end position="77"/>
    </location>
</feature>
<keyword evidence="4" id="KW-1185">Reference proteome</keyword>
<accession>A0A4Q7VBZ5</accession>
<gene>
    <name evidence="3" type="ORF">EV201_2813</name>
</gene>
<dbReference type="InterPro" id="IPR055087">
    <property type="entry name" value="GldL-like_N"/>
</dbReference>
<evidence type="ECO:0000313" key="4">
    <source>
        <dbReference type="Proteomes" id="UP000293562"/>
    </source>
</evidence>
<dbReference type="NCBIfam" id="TIGR03513">
    <property type="entry name" value="GldL_gliding"/>
    <property type="match status" value="1"/>
</dbReference>
<keyword evidence="1" id="KW-1133">Transmembrane helix</keyword>
<keyword evidence="1" id="KW-0472">Membrane</keyword>
<comment type="caution">
    <text evidence="3">The sequence shown here is derived from an EMBL/GenBank/DDBJ whole genome shotgun (WGS) entry which is preliminary data.</text>
</comment>
<evidence type="ECO:0000313" key="3">
    <source>
        <dbReference type="EMBL" id="RZT92342.1"/>
    </source>
</evidence>
<feature type="transmembrane region" description="Helical" evidence="1">
    <location>
        <begin position="15"/>
        <end position="35"/>
    </location>
</feature>
<dbReference type="InterPro" id="IPR019852">
    <property type="entry name" value="Motility-assoc_prot_GldL"/>
</dbReference>
<proteinExistence type="predicted"/>
<name>A0A4Q7VBZ5_9BACT</name>
<dbReference type="Pfam" id="PF22827">
    <property type="entry name" value="GldL_N"/>
    <property type="match status" value="1"/>
</dbReference>
<reference evidence="3 4" key="1">
    <citation type="submission" date="2019-02" db="EMBL/GenBank/DDBJ databases">
        <title>Genomic Encyclopedia of Type Strains, Phase IV (KMG-IV): sequencing the most valuable type-strain genomes for metagenomic binning, comparative biology and taxonomic classification.</title>
        <authorList>
            <person name="Goeker M."/>
        </authorList>
    </citation>
    <scope>NUCLEOTIDE SEQUENCE [LARGE SCALE GENOMIC DNA]</scope>
    <source>
        <strain evidence="3 4">DSM 28825</strain>
    </source>
</reference>
<sequence length="315" mass="34901">MNITELVESPRWKRFMGYVYGWGASVVLLGALFKIQHWAHAGTLLTVGMLTEVIIFFFSAFEPPHEEPDWSLVYPELIGLDPRETSGGLKVEGLDELQSFLENVSVDSNKLTNLSRGLGKLTDAADRISDISEAAVATEGYIQTLRNASESVGVLSETYNSSSAEISESASELSKSYNQLASDISTNGKVFAGRVQESGDQLLNTYEDFKSSLNGNFSHISESGKNYAESMTNLNEKLSSLNSVFELQLKHSNEQIEEGRRVQENFNEIVQNLNVTLDNTKVYRQETEALNQRLSALNSVYGNMLSALDISKNKN</sequence>
<feature type="transmembrane region" description="Helical" evidence="1">
    <location>
        <begin position="42"/>
        <end position="61"/>
    </location>
</feature>
<dbReference type="RefSeq" id="WP_130308193.1">
    <property type="nucleotide sequence ID" value="NZ_SHKN01000003.1"/>
</dbReference>
<evidence type="ECO:0000259" key="2">
    <source>
        <dbReference type="Pfam" id="PF22827"/>
    </source>
</evidence>
<organism evidence="3 4">
    <name type="scientific">Ancylomarina subtilis</name>
    <dbReference type="NCBI Taxonomy" id="1639035"/>
    <lineage>
        <taxon>Bacteria</taxon>
        <taxon>Pseudomonadati</taxon>
        <taxon>Bacteroidota</taxon>
        <taxon>Bacteroidia</taxon>
        <taxon>Marinilabiliales</taxon>
        <taxon>Marinifilaceae</taxon>
        <taxon>Ancylomarina</taxon>
    </lineage>
</organism>
<evidence type="ECO:0000256" key="1">
    <source>
        <dbReference type="SAM" id="Phobius"/>
    </source>
</evidence>